<dbReference type="InterPro" id="IPR001810">
    <property type="entry name" value="F-box_dom"/>
</dbReference>
<organism evidence="2 3">
    <name type="scientific">Lentinula aff. detonsa</name>
    <dbReference type="NCBI Taxonomy" id="2804958"/>
    <lineage>
        <taxon>Eukaryota</taxon>
        <taxon>Fungi</taxon>
        <taxon>Dikarya</taxon>
        <taxon>Basidiomycota</taxon>
        <taxon>Agaricomycotina</taxon>
        <taxon>Agaricomycetes</taxon>
        <taxon>Agaricomycetidae</taxon>
        <taxon>Agaricales</taxon>
        <taxon>Marasmiineae</taxon>
        <taxon>Omphalotaceae</taxon>
        <taxon>Lentinula</taxon>
    </lineage>
</organism>
<evidence type="ECO:0000313" key="3">
    <source>
        <dbReference type="Proteomes" id="UP001163798"/>
    </source>
</evidence>
<evidence type="ECO:0000313" key="2">
    <source>
        <dbReference type="EMBL" id="KAJ3783105.1"/>
    </source>
</evidence>
<dbReference type="Proteomes" id="UP001163798">
    <property type="component" value="Unassembled WGS sequence"/>
</dbReference>
<gene>
    <name evidence="2" type="ORF">GGU10DRAFT_61036</name>
</gene>
<dbReference type="AlphaFoldDB" id="A0AA38KN76"/>
<dbReference type="Pfam" id="PF12937">
    <property type="entry name" value="F-box-like"/>
    <property type="match status" value="1"/>
</dbReference>
<comment type="caution">
    <text evidence="2">The sequence shown here is derived from an EMBL/GenBank/DDBJ whole genome shotgun (WGS) entry which is preliminary data.</text>
</comment>
<sequence length="536" mass="60967">MVENFRPYLNIGSQSLQEHLRSPYGLSGNQLSEVAQFIKLADDDLNGYDAEIMRLEAKVVYLKSERERLLDHQATLSSLLSPIHRLPNEILTRIFTFACDKNHLYRSPSSPSSFTLNLSAVCSRWRASCLSCSELWANFKVTIYSGFNERYLCQLEYILDIFLERSKQQPLTIHIEMFGSMEHPLLRKLTRCSTRWREIILDAPCYSDTMFPCLSGLQLPELRSACIGKQPVDQPVMSLDLFTAAPKLRTLGSLSRELAWTDTAPLSQITHLTYNPCFANLHQVLELCPQLKTLYLSNYEFECDSSLDSGPPKQVSIDSLTIYLARHYPVIRDTLKDTMDSLSAPALTSLVLAHQSDPQENGRSPRSPFKTIDDFLVRSACPLIVLVLDGIPLMDHEVVALLKWLPSLVELTITESQFKHPPLITSDFVESLHSHRRSALRSSVNPILPKLQTLVLGTQSTALDFERDGISWLLMEVIVSRWLPEQSYAASIGVSCLRSMELYLSSYDEIDQFDRLEPYQKSGLRFVVGENRIFDY</sequence>
<feature type="domain" description="F-box" evidence="1">
    <location>
        <begin position="83"/>
        <end position="139"/>
    </location>
</feature>
<reference evidence="2" key="1">
    <citation type="submission" date="2022-08" db="EMBL/GenBank/DDBJ databases">
        <authorList>
            <consortium name="DOE Joint Genome Institute"/>
            <person name="Min B."/>
            <person name="Riley R."/>
            <person name="Sierra-Patev S."/>
            <person name="Naranjo-Ortiz M."/>
            <person name="Looney B."/>
            <person name="Konkel Z."/>
            <person name="Slot J.C."/>
            <person name="Sakamoto Y."/>
            <person name="Steenwyk J.L."/>
            <person name="Rokas A."/>
            <person name="Carro J."/>
            <person name="Camarero S."/>
            <person name="Ferreira P."/>
            <person name="Molpeceres G."/>
            <person name="Ruiz-Duenas F.J."/>
            <person name="Serrano A."/>
            <person name="Henrissat B."/>
            <person name="Drula E."/>
            <person name="Hughes K.W."/>
            <person name="Mata J.L."/>
            <person name="Ishikawa N.K."/>
            <person name="Vargas-Isla R."/>
            <person name="Ushijima S."/>
            <person name="Smith C.A."/>
            <person name="Ahrendt S."/>
            <person name="Andreopoulos W."/>
            <person name="He G."/>
            <person name="Labutti K."/>
            <person name="Lipzen A."/>
            <person name="Ng V."/>
            <person name="Sandor L."/>
            <person name="Barry K."/>
            <person name="Martinez A.T."/>
            <person name="Xiao Y."/>
            <person name="Gibbons J.G."/>
            <person name="Terashima K."/>
            <person name="Hibbett D.S."/>
            <person name="Grigoriev I.V."/>
        </authorList>
    </citation>
    <scope>NUCLEOTIDE SEQUENCE</scope>
    <source>
        <strain evidence="2">TFB10291</strain>
    </source>
</reference>
<evidence type="ECO:0000259" key="1">
    <source>
        <dbReference type="Pfam" id="PF12937"/>
    </source>
</evidence>
<name>A0AA38KN76_9AGAR</name>
<accession>A0AA38KN76</accession>
<proteinExistence type="predicted"/>
<dbReference type="SUPFAM" id="SSF52047">
    <property type="entry name" value="RNI-like"/>
    <property type="match status" value="1"/>
</dbReference>
<keyword evidence="3" id="KW-1185">Reference proteome</keyword>
<dbReference type="EMBL" id="MU793436">
    <property type="protein sequence ID" value="KAJ3783105.1"/>
    <property type="molecule type" value="Genomic_DNA"/>
</dbReference>
<dbReference type="Gene3D" id="1.20.1280.50">
    <property type="match status" value="1"/>
</dbReference>
<protein>
    <recommendedName>
        <fullName evidence="1">F-box domain-containing protein</fullName>
    </recommendedName>
</protein>